<name>A0A7T4UQV8_9GAMM</name>
<feature type="domain" description="Glutamine amidotransferase" evidence="1">
    <location>
        <begin position="80"/>
        <end position="189"/>
    </location>
</feature>
<dbReference type="KEGG" id="snan:I6N98_03320"/>
<dbReference type="Proteomes" id="UP000596063">
    <property type="component" value="Chromosome"/>
</dbReference>
<dbReference type="SUPFAM" id="SSF52317">
    <property type="entry name" value="Class I glutamine amidotransferase-like"/>
    <property type="match status" value="1"/>
</dbReference>
<protein>
    <submittedName>
        <fullName evidence="2">Glutamine amidotransferase</fullName>
    </submittedName>
</protein>
<gene>
    <name evidence="2" type="ORF">I6N98_03320</name>
</gene>
<proteinExistence type="predicted"/>
<dbReference type="PROSITE" id="PS51273">
    <property type="entry name" value="GATASE_TYPE_1"/>
    <property type="match status" value="1"/>
</dbReference>
<keyword evidence="2" id="KW-0808">Transferase</keyword>
<dbReference type="InterPro" id="IPR017926">
    <property type="entry name" value="GATASE"/>
</dbReference>
<evidence type="ECO:0000259" key="1">
    <source>
        <dbReference type="Pfam" id="PF00117"/>
    </source>
</evidence>
<dbReference type="RefSeq" id="WP_198570393.1">
    <property type="nucleotide sequence ID" value="NZ_CP066167.1"/>
</dbReference>
<dbReference type="InterPro" id="IPR044992">
    <property type="entry name" value="ChyE-like"/>
</dbReference>
<dbReference type="Pfam" id="PF00117">
    <property type="entry name" value="GATase"/>
    <property type="match status" value="1"/>
</dbReference>
<sequence>MVKKIYVLKVGTTFPAVEAQFGDFDDWTAAALGSGTAVGLVDVEGGDDLPPVAHCAAVVITGSHAMVTDNLPWSVALEAWLRAALETDLPILGVCYGHQLLGRAAGGEVGDHPKGKEIGTVDLTLLPEAESDPLFENLPKTFPVHTTHRQSVLRLPEGATRLASNAYEPNHAYRLREMAYGVQFHPEYNVDIMRAYIEGQREELEKAGKDVAALLAEVRDTPVAAQLIRHFAAMVSLREGGD</sequence>
<dbReference type="GO" id="GO:0016740">
    <property type="term" value="F:transferase activity"/>
    <property type="evidence" value="ECO:0007669"/>
    <property type="project" value="UniProtKB-KW"/>
</dbReference>
<dbReference type="AlphaFoldDB" id="A0A7T4UQV8"/>
<dbReference type="PANTHER" id="PTHR42695">
    <property type="entry name" value="GLUTAMINE AMIDOTRANSFERASE YLR126C-RELATED"/>
    <property type="match status" value="1"/>
</dbReference>
<dbReference type="NCBIfam" id="NF006562">
    <property type="entry name" value="PRK09065.1"/>
    <property type="match status" value="1"/>
</dbReference>
<evidence type="ECO:0000313" key="2">
    <source>
        <dbReference type="EMBL" id="QQD18907.1"/>
    </source>
</evidence>
<dbReference type="Gene3D" id="3.40.50.880">
    <property type="match status" value="1"/>
</dbReference>
<reference evidence="2 3" key="1">
    <citation type="submission" date="2020-12" db="EMBL/GenBank/DDBJ databases">
        <authorList>
            <person name="Shan Y."/>
        </authorList>
    </citation>
    <scope>NUCLEOTIDE SEQUENCE [LARGE SCALE GENOMIC DNA]</scope>
    <source>
        <strain evidence="3">csc3.9</strain>
    </source>
</reference>
<evidence type="ECO:0000313" key="3">
    <source>
        <dbReference type="Proteomes" id="UP000596063"/>
    </source>
</evidence>
<dbReference type="PANTHER" id="PTHR42695:SF5">
    <property type="entry name" value="GLUTAMINE AMIDOTRANSFERASE YLR126C-RELATED"/>
    <property type="match status" value="1"/>
</dbReference>
<dbReference type="InterPro" id="IPR029062">
    <property type="entry name" value="Class_I_gatase-like"/>
</dbReference>
<accession>A0A7T4UQV8</accession>
<dbReference type="GO" id="GO:0005829">
    <property type="term" value="C:cytosol"/>
    <property type="evidence" value="ECO:0007669"/>
    <property type="project" value="TreeGrafter"/>
</dbReference>
<organism evidence="2 3">
    <name type="scientific">Spongiibacter nanhainus</name>
    <dbReference type="NCBI Taxonomy" id="2794344"/>
    <lineage>
        <taxon>Bacteria</taxon>
        <taxon>Pseudomonadati</taxon>
        <taxon>Pseudomonadota</taxon>
        <taxon>Gammaproteobacteria</taxon>
        <taxon>Cellvibrionales</taxon>
        <taxon>Spongiibacteraceae</taxon>
        <taxon>Spongiibacter</taxon>
    </lineage>
</organism>
<keyword evidence="2" id="KW-0315">Glutamine amidotransferase</keyword>
<dbReference type="CDD" id="cd01741">
    <property type="entry name" value="GATase1_1"/>
    <property type="match status" value="1"/>
</dbReference>
<dbReference type="EMBL" id="CP066167">
    <property type="protein sequence ID" value="QQD18907.1"/>
    <property type="molecule type" value="Genomic_DNA"/>
</dbReference>
<keyword evidence="3" id="KW-1185">Reference proteome</keyword>